<gene>
    <name evidence="1" type="ORF">CW751_14890</name>
</gene>
<evidence type="ECO:0000313" key="1">
    <source>
        <dbReference type="EMBL" id="PKR79509.1"/>
    </source>
</evidence>
<dbReference type="EMBL" id="PJNI01000027">
    <property type="protein sequence ID" value="PKR79509.1"/>
    <property type="molecule type" value="Genomic_DNA"/>
</dbReference>
<sequence length="398" mass="46604">MTKILTFLLLIFSTAYGQKGLEFVPLTSFSPEAEITDLSLIDSVFNESRLVGFGECTHGTSEFTQMRHRFFKHLVKTKGFNTVFIEADYSACLRLNRYINGETDNVDKAIFELMYFAWTTEEMKEFVEWMRVFNQNSDEKIQIVGCDMQSISDDIKEIERILINKKIDSIPTFFQSLTPPYDDTIIVKQALNDWDAFFNSFKDLEPNTSNLINATINQFLQHKLNNSNQYNYRDSCMALNILNYLKLNPDSKGIWLAHNVHISKTKYNYPTSYSYKTSGQYLFESLNNKYVSIAQTTNTGYFNAWKYIKNEPVFSVCELKKAKRNSIEKKLSQYDENILFSDYSTIDNITKMRYTEIGHTYGKTNSNYKIKRYKKLKEGKFDYLIYFDSTNETEILSR</sequence>
<dbReference type="Gene3D" id="1.20.1440.30">
    <property type="entry name" value="Biosynthetic Protein domain"/>
    <property type="match status" value="1"/>
</dbReference>
<dbReference type="Gene3D" id="3.30.1870.10">
    <property type="entry name" value="EreA-like, domain 2"/>
    <property type="match status" value="1"/>
</dbReference>
<organism evidence="1 2">
    <name type="scientific">Brumimicrobium salinarum</name>
    <dbReference type="NCBI Taxonomy" id="2058658"/>
    <lineage>
        <taxon>Bacteria</taxon>
        <taxon>Pseudomonadati</taxon>
        <taxon>Bacteroidota</taxon>
        <taxon>Flavobacteriia</taxon>
        <taxon>Flavobacteriales</taxon>
        <taxon>Crocinitomicaceae</taxon>
        <taxon>Brumimicrobium</taxon>
    </lineage>
</organism>
<accession>A0A2I0QYX0</accession>
<keyword evidence="2" id="KW-1185">Reference proteome</keyword>
<dbReference type="Proteomes" id="UP000236654">
    <property type="component" value="Unassembled WGS sequence"/>
</dbReference>
<dbReference type="CDD" id="cd14728">
    <property type="entry name" value="Ere-like"/>
    <property type="match status" value="1"/>
</dbReference>
<name>A0A2I0QYX0_9FLAO</name>
<evidence type="ECO:0008006" key="3">
    <source>
        <dbReference type="Google" id="ProtNLM"/>
    </source>
</evidence>
<dbReference type="RefSeq" id="WP_101335820.1">
    <property type="nucleotide sequence ID" value="NZ_PJNI01000027.1"/>
</dbReference>
<dbReference type="AlphaFoldDB" id="A0A2I0QYX0"/>
<dbReference type="GO" id="GO:0046677">
    <property type="term" value="P:response to antibiotic"/>
    <property type="evidence" value="ECO:0007669"/>
    <property type="project" value="InterPro"/>
</dbReference>
<dbReference type="Gene3D" id="3.40.1660.10">
    <property type="entry name" value="EreA-like (biosynthetic domain)"/>
    <property type="match status" value="1"/>
</dbReference>
<dbReference type="PANTHER" id="PTHR31299:SF0">
    <property type="entry name" value="ESTERASE, PUTATIVE (AFU_ORTHOLOGUE AFUA_1G05850)-RELATED"/>
    <property type="match status" value="1"/>
</dbReference>
<protein>
    <recommendedName>
        <fullName evidence="3">Erythromycin esterase</fullName>
    </recommendedName>
</protein>
<dbReference type="SUPFAM" id="SSF159501">
    <property type="entry name" value="EreA/ChaN-like"/>
    <property type="match status" value="1"/>
</dbReference>
<dbReference type="OrthoDB" id="9810066at2"/>
<dbReference type="InterPro" id="IPR007815">
    <property type="entry name" value="Emycin_Estase"/>
</dbReference>
<reference evidence="1 2" key="1">
    <citation type="submission" date="2017-12" db="EMBL/GenBank/DDBJ databases">
        <title>The draft genome sequence of Brumimicrobium saltpan LHR20.</title>
        <authorList>
            <person name="Do Z.-J."/>
            <person name="Luo H.-R."/>
        </authorList>
    </citation>
    <scope>NUCLEOTIDE SEQUENCE [LARGE SCALE GENOMIC DNA]</scope>
    <source>
        <strain evidence="1 2">LHR20</strain>
    </source>
</reference>
<evidence type="ECO:0000313" key="2">
    <source>
        <dbReference type="Proteomes" id="UP000236654"/>
    </source>
</evidence>
<proteinExistence type="predicted"/>
<dbReference type="PANTHER" id="PTHR31299">
    <property type="entry name" value="ESTERASE, PUTATIVE (AFU_ORTHOLOGUE AFUA_1G05850)-RELATED"/>
    <property type="match status" value="1"/>
</dbReference>
<dbReference type="Pfam" id="PF05139">
    <property type="entry name" value="Erythro_esteras"/>
    <property type="match status" value="1"/>
</dbReference>
<dbReference type="InterPro" id="IPR052036">
    <property type="entry name" value="Hydrolase/PRTase-associated"/>
</dbReference>
<comment type="caution">
    <text evidence="1">The sequence shown here is derived from an EMBL/GenBank/DDBJ whole genome shotgun (WGS) entry which is preliminary data.</text>
</comment>